<dbReference type="AlphaFoldDB" id="J0QI60"/>
<dbReference type="EMBL" id="AILX01000040">
    <property type="protein sequence ID" value="EJF82569.1"/>
    <property type="molecule type" value="Genomic_DNA"/>
</dbReference>
<protein>
    <submittedName>
        <fullName evidence="1">Uncharacterized protein</fullName>
    </submittedName>
</protein>
<proteinExistence type="predicted"/>
<evidence type="ECO:0000313" key="2">
    <source>
        <dbReference type="Proteomes" id="UP000002646"/>
    </source>
</evidence>
<name>J0QI60_9HYPH</name>
<evidence type="ECO:0000313" key="1">
    <source>
        <dbReference type="EMBL" id="EJF82569.1"/>
    </source>
</evidence>
<accession>J0QI60</accession>
<dbReference type="HOGENOM" id="CLU_1700781_0_0_5"/>
<reference evidence="1 2" key="1">
    <citation type="submission" date="2012-03" db="EMBL/GenBank/DDBJ databases">
        <title>The Genome Sequence of Bartonella washoensis 085-0475.</title>
        <authorList>
            <consortium name="The Broad Institute Genome Sequencing Platform"/>
            <consortium name="The Broad Institute Genome Sequencing Center for Infectious Disease"/>
            <person name="Feldgarden M."/>
            <person name="Kirby J."/>
            <person name="Kosoy M."/>
            <person name="Birtles R."/>
            <person name="Probert W.S."/>
            <person name="Chiaraviglio L."/>
            <person name="Young S.K."/>
            <person name="Zeng Q."/>
            <person name="Gargeya S."/>
            <person name="Fitzgerald M."/>
            <person name="Haas B."/>
            <person name="Abouelleil A."/>
            <person name="Alvarado L."/>
            <person name="Arachchi H.M."/>
            <person name="Berlin A."/>
            <person name="Chapman S.B."/>
            <person name="Gearin G."/>
            <person name="Goldberg J."/>
            <person name="Griggs A."/>
            <person name="Gujja S."/>
            <person name="Hansen M."/>
            <person name="Heiman D."/>
            <person name="Howarth C."/>
            <person name="Larimer J."/>
            <person name="Lui A."/>
            <person name="MacDonald P.J.P."/>
            <person name="McCowen C."/>
            <person name="Montmayeur A."/>
            <person name="Murphy C."/>
            <person name="Neiman D."/>
            <person name="Pearson M."/>
            <person name="Priest M."/>
            <person name="Roberts A."/>
            <person name="Saif S."/>
            <person name="Shea T."/>
            <person name="Sisk P."/>
            <person name="Stolte C."/>
            <person name="Sykes S."/>
            <person name="Wortman J."/>
            <person name="Nusbaum C."/>
            <person name="Birren B."/>
        </authorList>
    </citation>
    <scope>NUCLEOTIDE SEQUENCE [LARGE SCALE GENOMIC DNA]</scope>
    <source>
        <strain evidence="1 2">085-0475</strain>
    </source>
</reference>
<organism evidence="1 2">
    <name type="scientific">Cardidatus Bartonella washoeensis 085-0475</name>
    <dbReference type="NCBI Taxonomy" id="1094564"/>
    <lineage>
        <taxon>Bacteria</taxon>
        <taxon>Pseudomonadati</taxon>
        <taxon>Pseudomonadota</taxon>
        <taxon>Alphaproteobacteria</taxon>
        <taxon>Hyphomicrobiales</taxon>
        <taxon>Bartonellaceae</taxon>
        <taxon>Bartonella</taxon>
    </lineage>
</organism>
<sequence>MTAIIKISSFKIPLSQYLKNFTNQINPPIKSIMDECIFTDRKPKKCKSNLYTDTFEKEFMTTANAKVETCSTYEPITAHNTSIKREHINFTQCNFLVQNGPSNQRALTSHIKPNYETKKQPLETVLKLLDIVSKFLNFPSWFWEFLLKKLGNFF</sequence>
<comment type="caution">
    <text evidence="1">The sequence shown here is derived from an EMBL/GenBank/DDBJ whole genome shotgun (WGS) entry which is preliminary data.</text>
</comment>
<dbReference type="Proteomes" id="UP000002646">
    <property type="component" value="Unassembled WGS sequence"/>
</dbReference>
<gene>
    <name evidence="1" type="ORF">MCW_01636</name>
</gene>